<evidence type="ECO:0000313" key="11">
    <source>
        <dbReference type="RefSeq" id="XP_018853421.1"/>
    </source>
</evidence>
<keyword evidence="7 9" id="KW-0503">Monooxygenase</keyword>
<protein>
    <submittedName>
        <fullName evidence="11">Cytochrome P450 77A3-like</fullName>
    </submittedName>
</protein>
<dbReference type="GO" id="GO:0004497">
    <property type="term" value="F:monooxygenase activity"/>
    <property type="evidence" value="ECO:0007669"/>
    <property type="project" value="UniProtKB-KW"/>
</dbReference>
<dbReference type="GeneID" id="109015403"/>
<keyword evidence="4 8" id="KW-0479">Metal-binding</keyword>
<keyword evidence="10" id="KW-1185">Reference proteome</keyword>
<dbReference type="InterPro" id="IPR036396">
    <property type="entry name" value="Cyt_P450_sf"/>
</dbReference>
<reference evidence="11" key="1">
    <citation type="submission" date="2025-08" db="UniProtKB">
        <authorList>
            <consortium name="RefSeq"/>
        </authorList>
    </citation>
    <scope>IDENTIFICATION</scope>
    <source>
        <tissue evidence="11">Leaves</tissue>
    </source>
</reference>
<dbReference type="PRINTS" id="PR00463">
    <property type="entry name" value="EP450I"/>
</dbReference>
<dbReference type="InterPro" id="IPR017972">
    <property type="entry name" value="Cyt_P450_CS"/>
</dbReference>
<dbReference type="Proteomes" id="UP000235220">
    <property type="component" value="Chromosome 14"/>
</dbReference>
<proteinExistence type="inferred from homology"/>
<dbReference type="CDD" id="cd11075">
    <property type="entry name" value="CYP77_89"/>
    <property type="match status" value="1"/>
</dbReference>
<evidence type="ECO:0000256" key="1">
    <source>
        <dbReference type="ARBA" id="ARBA00001971"/>
    </source>
</evidence>
<comment type="similarity">
    <text evidence="2 9">Belongs to the cytochrome P450 family.</text>
</comment>
<evidence type="ECO:0000256" key="5">
    <source>
        <dbReference type="ARBA" id="ARBA00023002"/>
    </source>
</evidence>
<dbReference type="GO" id="GO:0016705">
    <property type="term" value="F:oxidoreductase activity, acting on paired donors, with incorporation or reduction of molecular oxygen"/>
    <property type="evidence" value="ECO:0007669"/>
    <property type="project" value="InterPro"/>
</dbReference>
<dbReference type="PROSITE" id="PS00086">
    <property type="entry name" value="CYTOCHROME_P450"/>
    <property type="match status" value="1"/>
</dbReference>
<evidence type="ECO:0000256" key="2">
    <source>
        <dbReference type="ARBA" id="ARBA00010617"/>
    </source>
</evidence>
<keyword evidence="5 9" id="KW-0560">Oxidoreductase</keyword>
<dbReference type="OrthoDB" id="1470350at2759"/>
<evidence type="ECO:0000256" key="3">
    <source>
        <dbReference type="ARBA" id="ARBA00022617"/>
    </source>
</evidence>
<evidence type="ECO:0000256" key="8">
    <source>
        <dbReference type="PIRSR" id="PIRSR602401-1"/>
    </source>
</evidence>
<keyword evidence="6 8" id="KW-0408">Iron</keyword>
<gene>
    <name evidence="11" type="primary">LOC109015403</name>
</gene>
<evidence type="ECO:0000256" key="7">
    <source>
        <dbReference type="ARBA" id="ARBA00023033"/>
    </source>
</evidence>
<accession>A0A2I4HB86</accession>
<evidence type="ECO:0000256" key="4">
    <source>
        <dbReference type="ARBA" id="ARBA00022723"/>
    </source>
</evidence>
<evidence type="ECO:0000256" key="9">
    <source>
        <dbReference type="RuleBase" id="RU000461"/>
    </source>
</evidence>
<dbReference type="FunFam" id="1.10.630.10:FF:000012">
    <property type="entry name" value="Cytochrome P450 family protein"/>
    <property type="match status" value="1"/>
</dbReference>
<dbReference type="PANTHER" id="PTHR47944:SF19">
    <property type="entry name" value="CYTOCHROME P450 77A4"/>
    <property type="match status" value="1"/>
</dbReference>
<sequence>MLIPFLYRHPTLPLYFIFFLASFPCSFSMASLPLSSASLFSNYHLFFTAIAILLSGLLFFLTQKTKSKSLNLPPGPPGWPVVGNLFQVARSGKPFFQYVEDLRQKYGSIFTLKMGTRTMIILSDAKLVREALIEKGILFATRPRENPTRNIFSSNKFTVNAAIYGPVWRSLRRNMVQNMLSSSRIKEFFSVRKTAMDKLIHRLQTEAKANDGAVWVLKNARFAMFCILLAMCFGLEMDEETVEKMDQVMKTVLITLDPRIDDYLPIISPLFSKQRKRAFEVRKEQIESMVPLIERRKRALENPGSDKTATSFSYLDTLFDLKVEGRKSSPTDAELVTLCSEFLNGGTDTTATAIEWGIAQLIANPEVQGKLYEELKSTVGDRKVDEKDVENMPYLQAVVKELLRKHPPTYFSLTHAVTEPTTLAGYDIPTDANVEIYLPGISEDPRLWKNPEKFDPDRFISGREVADITGVTGVKMMPFGVGRRICPGLNIATVHVHLTLARMVQEFEWSAYPPESKLDFAGKLEFTVVMRNTLRALIKPRV</sequence>
<evidence type="ECO:0000313" key="10">
    <source>
        <dbReference type="Proteomes" id="UP000235220"/>
    </source>
</evidence>
<dbReference type="InterPro" id="IPR001128">
    <property type="entry name" value="Cyt_P450"/>
</dbReference>
<dbReference type="PRINTS" id="PR00385">
    <property type="entry name" value="P450"/>
</dbReference>
<feature type="binding site" description="axial binding residue" evidence="8">
    <location>
        <position position="486"/>
    </location>
    <ligand>
        <name>heme</name>
        <dbReference type="ChEBI" id="CHEBI:30413"/>
    </ligand>
    <ligandPart>
        <name>Fe</name>
        <dbReference type="ChEBI" id="CHEBI:18248"/>
    </ligandPart>
</feature>
<comment type="cofactor">
    <cofactor evidence="1 8">
        <name>heme</name>
        <dbReference type="ChEBI" id="CHEBI:30413"/>
    </cofactor>
</comment>
<dbReference type="FunCoup" id="A0A2I4HB86">
    <property type="interactions" value="189"/>
</dbReference>
<dbReference type="GO" id="GO:0005506">
    <property type="term" value="F:iron ion binding"/>
    <property type="evidence" value="ECO:0007669"/>
    <property type="project" value="InterPro"/>
</dbReference>
<keyword evidence="3 8" id="KW-0349">Heme</keyword>
<dbReference type="KEGG" id="jre:109015403"/>
<dbReference type="GO" id="GO:0020037">
    <property type="term" value="F:heme binding"/>
    <property type="evidence" value="ECO:0007669"/>
    <property type="project" value="InterPro"/>
</dbReference>
<dbReference type="SUPFAM" id="SSF48264">
    <property type="entry name" value="Cytochrome P450"/>
    <property type="match status" value="1"/>
</dbReference>
<name>A0A2I4HB86_JUGRE</name>
<evidence type="ECO:0000256" key="6">
    <source>
        <dbReference type="ARBA" id="ARBA00023004"/>
    </source>
</evidence>
<dbReference type="AlphaFoldDB" id="A0A2I4HB86"/>
<dbReference type="Pfam" id="PF00067">
    <property type="entry name" value="p450"/>
    <property type="match status" value="1"/>
</dbReference>
<dbReference type="InterPro" id="IPR002401">
    <property type="entry name" value="Cyt_P450_E_grp-I"/>
</dbReference>
<dbReference type="Gramene" id="Jr14_04470_p1">
    <property type="protein sequence ID" value="cds.Jr14_04470_p1"/>
    <property type="gene ID" value="Jr14_04470"/>
</dbReference>
<organism evidence="10 11">
    <name type="scientific">Juglans regia</name>
    <name type="common">English walnut</name>
    <dbReference type="NCBI Taxonomy" id="51240"/>
    <lineage>
        <taxon>Eukaryota</taxon>
        <taxon>Viridiplantae</taxon>
        <taxon>Streptophyta</taxon>
        <taxon>Embryophyta</taxon>
        <taxon>Tracheophyta</taxon>
        <taxon>Spermatophyta</taxon>
        <taxon>Magnoliopsida</taxon>
        <taxon>eudicotyledons</taxon>
        <taxon>Gunneridae</taxon>
        <taxon>Pentapetalae</taxon>
        <taxon>rosids</taxon>
        <taxon>fabids</taxon>
        <taxon>Fagales</taxon>
        <taxon>Juglandaceae</taxon>
        <taxon>Juglans</taxon>
    </lineage>
</organism>
<dbReference type="RefSeq" id="XP_018853421.1">
    <property type="nucleotide sequence ID" value="XM_018997876.2"/>
</dbReference>
<dbReference type="STRING" id="51240.A0A2I4HB86"/>
<dbReference type="Gene3D" id="1.10.630.10">
    <property type="entry name" value="Cytochrome P450"/>
    <property type="match status" value="1"/>
</dbReference>
<dbReference type="PANTHER" id="PTHR47944">
    <property type="entry name" value="CYTOCHROME P450 98A9"/>
    <property type="match status" value="1"/>
</dbReference>